<dbReference type="Pfam" id="PF25057">
    <property type="entry name" value="CUT_N"/>
    <property type="match status" value="1"/>
</dbReference>
<keyword evidence="1" id="KW-0812">Transmembrane</keyword>
<dbReference type="PANTHER" id="PTHR46560">
    <property type="entry name" value="CYPHER, ISOFORM B"/>
    <property type="match status" value="1"/>
</dbReference>
<keyword evidence="1" id="KW-1133">Transmembrane helix</keyword>
<dbReference type="InterPro" id="IPR042235">
    <property type="entry name" value="ZP-C_dom"/>
</dbReference>
<comment type="caution">
    <text evidence="3">The sequence shown here is derived from an EMBL/GenBank/DDBJ whole genome shotgun (WGS) entry which is preliminary data.</text>
</comment>
<dbReference type="PANTHER" id="PTHR46560:SF12">
    <property type="entry name" value="ZP DOMAIN-CONTAINING PROTEIN"/>
    <property type="match status" value="1"/>
</dbReference>
<dbReference type="InterPro" id="IPR056953">
    <property type="entry name" value="CUT_N"/>
</dbReference>
<dbReference type="EMBL" id="CADEPM010000009">
    <property type="protein sequence ID" value="CAB3409994.1"/>
    <property type="molecule type" value="Genomic_DNA"/>
</dbReference>
<evidence type="ECO:0000313" key="4">
    <source>
        <dbReference type="Proteomes" id="UP000494206"/>
    </source>
</evidence>
<dbReference type="PROSITE" id="PS51034">
    <property type="entry name" value="ZP_2"/>
    <property type="match status" value="1"/>
</dbReference>
<dbReference type="InterPro" id="IPR057475">
    <property type="entry name" value="CUT_C"/>
</dbReference>
<dbReference type="OrthoDB" id="10068552at2759"/>
<sequence length="599" mass="66793">MLFIFLLIFNECDAQYVTPQYAEIRAVSAMCSSDGITASIDFDKPFTGKVYSLNYETVNDCLYYNNIDRDTVLFSIPAHICGTKLQRSSRNMIDQMENRVYVQMDKDTQTSADKQFSFVCKLSDPQKTIAAPAKDDATSTKDSYLPLPIKPVASSMTTKMSNSVQPIKPSEVRQVAAFSRDMHLGNWPIPGSKPYEPSMKPISTYPMAPQVPAVPALDKPTYTSVQESAYARPISSVGHNEVSQPLFPPPPTPSPLFPNLPTFPPVQRAPPVAAKTFTTMPPPIVPNVHFKQGVGVPFVQKAMNPTKVDAEKWNEASAAYVTPPGSSRASAFEETTLKNSIQIDATTPPKPHNHTHLTADAPFSGDNLINTEVLDTTKKPATTSVLKTTQQQIEPEVTLEIQKGEGPFAPPVTSPIKIGDNISLVVKAQSYLNESEQFDMFVHSCFATDGKGSTKIQIIDENGCVIRREFASPLNRAKDSQHIMYYYVMIKAFKFPGPDDVYFSCSIEFTPLTVAPKICSKLRRRREIDKLKNAVEMRLFDNVNVELEDEEPQVSESTTLKTECESLQQLYQLCIALTFIILSISLILNFFQFFRKRKF</sequence>
<evidence type="ECO:0000259" key="2">
    <source>
        <dbReference type="PROSITE" id="PS51034"/>
    </source>
</evidence>
<evidence type="ECO:0000313" key="3">
    <source>
        <dbReference type="EMBL" id="CAB3409994.1"/>
    </source>
</evidence>
<dbReference type="Pfam" id="PF25301">
    <property type="entry name" value="CUT_C"/>
    <property type="match status" value="1"/>
</dbReference>
<gene>
    <name evidence="3" type="ORF">CBOVIS_LOCUS11574</name>
</gene>
<organism evidence="3 4">
    <name type="scientific">Caenorhabditis bovis</name>
    <dbReference type="NCBI Taxonomy" id="2654633"/>
    <lineage>
        <taxon>Eukaryota</taxon>
        <taxon>Metazoa</taxon>
        <taxon>Ecdysozoa</taxon>
        <taxon>Nematoda</taxon>
        <taxon>Chromadorea</taxon>
        <taxon>Rhabditida</taxon>
        <taxon>Rhabditina</taxon>
        <taxon>Rhabditomorpha</taxon>
        <taxon>Rhabditoidea</taxon>
        <taxon>Rhabditidae</taxon>
        <taxon>Peloderinae</taxon>
        <taxon>Caenorhabditis</taxon>
    </lineage>
</organism>
<feature type="transmembrane region" description="Helical" evidence="1">
    <location>
        <begin position="570"/>
        <end position="591"/>
    </location>
</feature>
<keyword evidence="4" id="KW-1185">Reference proteome</keyword>
<keyword evidence="1" id="KW-0472">Membrane</keyword>
<dbReference type="Gene3D" id="2.60.40.4100">
    <property type="entry name" value="Zona pellucida, ZP-C domain"/>
    <property type="match status" value="1"/>
</dbReference>
<dbReference type="InterPro" id="IPR001507">
    <property type="entry name" value="ZP_dom"/>
</dbReference>
<protein>
    <recommendedName>
        <fullName evidence="2">ZP domain-containing protein</fullName>
    </recommendedName>
</protein>
<name>A0A8S1FAA4_9PELO</name>
<proteinExistence type="predicted"/>
<reference evidence="3 4" key="1">
    <citation type="submission" date="2020-04" db="EMBL/GenBank/DDBJ databases">
        <authorList>
            <person name="Laetsch R D."/>
            <person name="Stevens L."/>
            <person name="Kumar S."/>
            <person name="Blaxter L. M."/>
        </authorList>
    </citation>
    <scope>NUCLEOTIDE SEQUENCE [LARGE SCALE GENOMIC DNA]</scope>
</reference>
<accession>A0A8S1FAA4</accession>
<feature type="domain" description="ZP" evidence="2">
    <location>
        <begin position="30"/>
        <end position="526"/>
    </location>
</feature>
<dbReference type="AlphaFoldDB" id="A0A8S1FAA4"/>
<dbReference type="SMART" id="SM00241">
    <property type="entry name" value="ZP"/>
    <property type="match status" value="1"/>
</dbReference>
<dbReference type="Proteomes" id="UP000494206">
    <property type="component" value="Unassembled WGS sequence"/>
</dbReference>
<evidence type="ECO:0000256" key="1">
    <source>
        <dbReference type="SAM" id="Phobius"/>
    </source>
</evidence>